<evidence type="ECO:0008006" key="5">
    <source>
        <dbReference type="Google" id="ProtNLM"/>
    </source>
</evidence>
<dbReference type="STRING" id="695939.SAMN00790413_06632"/>
<keyword evidence="4" id="KW-1185">Reference proteome</keyword>
<dbReference type="Proteomes" id="UP000192582">
    <property type="component" value="Unassembled WGS sequence"/>
</dbReference>
<feature type="region of interest" description="Disordered" evidence="1">
    <location>
        <begin position="122"/>
        <end position="180"/>
    </location>
</feature>
<dbReference type="OrthoDB" id="71921at2"/>
<name>A0A1W1UBA4_9DEIO</name>
<evidence type="ECO:0000256" key="2">
    <source>
        <dbReference type="SAM" id="SignalP"/>
    </source>
</evidence>
<evidence type="ECO:0000313" key="4">
    <source>
        <dbReference type="Proteomes" id="UP000192582"/>
    </source>
</evidence>
<dbReference type="EMBL" id="FWWU01000002">
    <property type="protein sequence ID" value="SMB78388.1"/>
    <property type="molecule type" value="Genomic_DNA"/>
</dbReference>
<dbReference type="AlphaFoldDB" id="A0A1W1UBA4"/>
<dbReference type="RefSeq" id="WP_084045206.1">
    <property type="nucleotide sequence ID" value="NZ_FWWU01000002.1"/>
</dbReference>
<accession>A0A1W1UBA4</accession>
<feature type="signal peptide" evidence="2">
    <location>
        <begin position="1"/>
        <end position="20"/>
    </location>
</feature>
<evidence type="ECO:0000256" key="1">
    <source>
        <dbReference type="SAM" id="MobiDB-lite"/>
    </source>
</evidence>
<keyword evidence="2" id="KW-0732">Signal</keyword>
<proteinExistence type="predicted"/>
<reference evidence="3 4" key="1">
    <citation type="submission" date="2017-04" db="EMBL/GenBank/DDBJ databases">
        <authorList>
            <person name="Afonso C.L."/>
            <person name="Miller P.J."/>
            <person name="Scott M.A."/>
            <person name="Spackman E."/>
            <person name="Goraichik I."/>
            <person name="Dimitrov K.M."/>
            <person name="Suarez D.L."/>
            <person name="Swayne D.E."/>
        </authorList>
    </citation>
    <scope>NUCLEOTIDE SEQUENCE [LARGE SCALE GENOMIC DNA]</scope>
    <source>
        <strain evidence="3 4">KR-140</strain>
    </source>
</reference>
<protein>
    <recommendedName>
        <fullName evidence="5">LTXXQ motif family protein</fullName>
    </recommendedName>
</protein>
<sequence>MRFPKINPAFLALPFALALAGAQQTGQPQMTAEMRARMEQMRPVQDLAQTIRLLPELEKNKATVVTKSQAKTLLSILTTLQKATAVQPNNAKKYLAQIEDKILTDKQLTALDALMLKAEKEREAQRAKRQQSGQGNGARIPGLPGGFLPGQNGQPQGGQNAQGAQPGQPGQFNPFTQGRGADELKKYIAVLQKK</sequence>
<gene>
    <name evidence="3" type="ORF">SAMN00790413_06632</name>
</gene>
<organism evidence="3 4">
    <name type="scientific">Deinococcus hopiensis KR-140</name>
    <dbReference type="NCBI Taxonomy" id="695939"/>
    <lineage>
        <taxon>Bacteria</taxon>
        <taxon>Thermotogati</taxon>
        <taxon>Deinococcota</taxon>
        <taxon>Deinococci</taxon>
        <taxon>Deinococcales</taxon>
        <taxon>Deinococcaceae</taxon>
        <taxon>Deinococcus</taxon>
    </lineage>
</organism>
<feature type="compositionally biased region" description="Low complexity" evidence="1">
    <location>
        <begin position="149"/>
        <end position="178"/>
    </location>
</feature>
<evidence type="ECO:0000313" key="3">
    <source>
        <dbReference type="EMBL" id="SMB78388.1"/>
    </source>
</evidence>
<feature type="chain" id="PRO_5012438748" description="LTXXQ motif family protein" evidence="2">
    <location>
        <begin position="21"/>
        <end position="194"/>
    </location>
</feature>